<evidence type="ECO:0000313" key="3">
    <source>
        <dbReference type="EMBL" id="SFM31449.1"/>
    </source>
</evidence>
<dbReference type="SUPFAM" id="SSF46785">
    <property type="entry name" value="Winged helix' DNA-binding domain"/>
    <property type="match status" value="1"/>
</dbReference>
<proteinExistence type="predicted"/>
<dbReference type="InterPro" id="IPR013561">
    <property type="entry name" value="FilR1_middle_dom"/>
</dbReference>
<keyword evidence="4" id="KW-1185">Reference proteome</keyword>
<name>A0A1I4PUG3_9EURY</name>
<dbReference type="Pfam" id="PF25213">
    <property type="entry name" value="HVO_A0261_N"/>
    <property type="match status" value="1"/>
</dbReference>
<dbReference type="InterPro" id="IPR016490">
    <property type="entry name" value="Tscrpt_reg_HTH_AF0396-typ3"/>
</dbReference>
<dbReference type="Pfam" id="PF08350">
    <property type="entry name" value="FilR1_middle"/>
    <property type="match status" value="1"/>
</dbReference>
<feature type="domain" description="HVO-A0261-like N-terminal" evidence="2">
    <location>
        <begin position="9"/>
        <end position="85"/>
    </location>
</feature>
<dbReference type="RefSeq" id="WP_091934245.1">
    <property type="nucleotide sequence ID" value="NZ_FOUJ01000001.1"/>
</dbReference>
<dbReference type="InterPro" id="IPR036390">
    <property type="entry name" value="WH_DNA-bd_sf"/>
</dbReference>
<accession>A0A1I4PUG3</accession>
<dbReference type="OrthoDB" id="11410at2157"/>
<sequence>MKKRLLDVIYASDKRKNVLLLLQNGSQKMEHLLDSIKTTRQALLPQIRILEDHHLVRHYNDTYELTTIGKLIVDDMRPLLSTVEVLGPDIDYWGTHNIDFIPPDLLKRMREFKNCKIINPSVTDLYSMHKSFHDKKNTGSVFKVTNFLYPDYRTIFNELLENNVTINYIVSQQLLDKIKTEHYEDFKFFIGSEFFNLYVYNNGFKFLFFTFDDFHIVISLLRTDGDFDGKFILCSDPDALKWGKDLFDHYLKDSTQITEL</sequence>
<gene>
    <name evidence="3" type="ORF">SAMN04488696_0908</name>
</gene>
<reference evidence="4" key="1">
    <citation type="submission" date="2016-10" db="EMBL/GenBank/DDBJ databases">
        <authorList>
            <person name="Varghese N."/>
            <person name="Submissions S."/>
        </authorList>
    </citation>
    <scope>NUCLEOTIDE SEQUENCE [LARGE SCALE GENOMIC DNA]</scope>
    <source>
        <strain evidence="4">Mob M</strain>
    </source>
</reference>
<evidence type="ECO:0000259" key="1">
    <source>
        <dbReference type="Pfam" id="PF08350"/>
    </source>
</evidence>
<evidence type="ECO:0000313" key="4">
    <source>
        <dbReference type="Proteomes" id="UP000198535"/>
    </source>
</evidence>
<dbReference type="InterPro" id="IPR057527">
    <property type="entry name" value="HVO_A0261-like_N"/>
</dbReference>
<dbReference type="Proteomes" id="UP000198535">
    <property type="component" value="Unassembled WGS sequence"/>
</dbReference>
<evidence type="ECO:0000259" key="2">
    <source>
        <dbReference type="Pfam" id="PF25213"/>
    </source>
</evidence>
<dbReference type="AlphaFoldDB" id="A0A1I4PUG3"/>
<feature type="domain" description="Methanogenesis regulatory protein FilR1 middle" evidence="1">
    <location>
        <begin position="128"/>
        <end position="252"/>
    </location>
</feature>
<protein>
    <submittedName>
        <fullName evidence="3">Predicted transcriptional regulator, contains HTH domain</fullName>
    </submittedName>
</protein>
<dbReference type="EMBL" id="FOUJ01000001">
    <property type="protein sequence ID" value="SFM31449.1"/>
    <property type="molecule type" value="Genomic_DNA"/>
</dbReference>
<dbReference type="PIRSF" id="PIRSF006692">
    <property type="entry name" value="TF_HTH_AF0396_prd"/>
    <property type="match status" value="1"/>
</dbReference>
<organism evidence="3 4">
    <name type="scientific">Methanolobus profundi</name>
    <dbReference type="NCBI Taxonomy" id="487685"/>
    <lineage>
        <taxon>Archaea</taxon>
        <taxon>Methanobacteriati</taxon>
        <taxon>Methanobacteriota</taxon>
        <taxon>Stenosarchaea group</taxon>
        <taxon>Methanomicrobia</taxon>
        <taxon>Methanosarcinales</taxon>
        <taxon>Methanosarcinaceae</taxon>
        <taxon>Methanolobus</taxon>
    </lineage>
</organism>